<dbReference type="PANTHER" id="PTHR42846">
    <property type="entry name" value="NI-SIROHYDROCHLORIN A,C-DIAMIDE REDUCTIVE CYCLASE COMPLEX, COMPONENT CFBD"/>
    <property type="match status" value="1"/>
</dbReference>
<dbReference type="Pfam" id="PF00148">
    <property type="entry name" value="Oxidored_nitro"/>
    <property type="match status" value="1"/>
</dbReference>
<keyword evidence="3" id="KW-1185">Reference proteome</keyword>
<evidence type="ECO:0000259" key="1">
    <source>
        <dbReference type="Pfam" id="PF00148"/>
    </source>
</evidence>
<evidence type="ECO:0000313" key="3">
    <source>
        <dbReference type="Proteomes" id="UP000006462"/>
    </source>
</evidence>
<dbReference type="PANTHER" id="PTHR42846:SF1">
    <property type="entry name" value="NI-SIROHYDROCHLORIN A,C-DIAMIDE REDUCTIVE CYCLASE COMPLEX, COMPONENT CFBD"/>
    <property type="match status" value="1"/>
</dbReference>
<name>A0ABM9ZTA6_9BACT</name>
<protein>
    <submittedName>
        <fullName evidence="2">Oxidoreductase, nitrogenase component 1</fullName>
    </submittedName>
</protein>
<sequence length="389" mass="41302">MSKLWITLPAYAGDYSGVCSAMYELDGLAVIHDASGCTGNYTGYDEPRWYDAPARTFCSGLREIDAVLGDDDRLVDRVVAACEELRPTMIAVIGSPVPMVIGTDFKGIAAELENRTGLPCFGFPTNGIVRYGAGVGAAQTALIKRFAKDAGRKVPRGVNILGMTPLDFANNGNAAELAAFLEGHGLKVNGRLMMGVSLEQIERLGEAALNLAVTQSGMDAAELLRRRYGTPWVAALPLCGGETALELIERTLADGECRAQNAPSRDGGVLIVGEQVCAAALRAEFLARSPALPVTVGTMLGLDRRLASPGDLDVADETALRELIESGRFRTIVGDPLFAGLIPPDGGVELVELPHPALSSKLYWDHAPHWLGAEMDRLVEAVLSKSKGA</sequence>
<dbReference type="InterPro" id="IPR052673">
    <property type="entry name" value="Ni-siroh_cyclase_CfbD"/>
</dbReference>
<dbReference type="Gene3D" id="3.40.50.1980">
    <property type="entry name" value="Nitrogenase molybdenum iron protein domain"/>
    <property type="match status" value="2"/>
</dbReference>
<organism evidence="2 3">
    <name type="scientific">Pyramidobacter piscolens W5455</name>
    <dbReference type="NCBI Taxonomy" id="352165"/>
    <lineage>
        <taxon>Bacteria</taxon>
        <taxon>Thermotogati</taxon>
        <taxon>Synergistota</taxon>
        <taxon>Synergistia</taxon>
        <taxon>Synergistales</taxon>
        <taxon>Dethiosulfovibrionaceae</taxon>
        <taxon>Pyramidobacter</taxon>
    </lineage>
</organism>
<comment type="caution">
    <text evidence="2">The sequence shown here is derived from an EMBL/GenBank/DDBJ whole genome shotgun (WGS) entry which is preliminary data.</text>
</comment>
<dbReference type="Proteomes" id="UP000006462">
    <property type="component" value="Unassembled WGS sequence"/>
</dbReference>
<gene>
    <name evidence="2" type="ORF">HMPREF7215_1487</name>
</gene>
<proteinExistence type="predicted"/>
<accession>A0ABM9ZTA6</accession>
<dbReference type="SUPFAM" id="SSF53807">
    <property type="entry name" value="Helical backbone' metal receptor"/>
    <property type="match status" value="1"/>
</dbReference>
<feature type="domain" description="Nitrogenase/oxidoreductase component 1" evidence="1">
    <location>
        <begin position="27"/>
        <end position="240"/>
    </location>
</feature>
<reference evidence="2 3" key="1">
    <citation type="submission" date="2009-12" db="EMBL/GenBank/DDBJ databases">
        <authorList>
            <person name="Shrivastava S."/>
            <person name="Madupu R."/>
            <person name="Durkin A.S."/>
            <person name="Torralba M."/>
            <person name="Methe B."/>
            <person name="Sutton G.G."/>
            <person name="Strausberg R.L."/>
            <person name="Nelson K.E."/>
        </authorList>
    </citation>
    <scope>NUCLEOTIDE SEQUENCE [LARGE SCALE GENOMIC DNA]</scope>
    <source>
        <strain evidence="2 3">W5455</strain>
    </source>
</reference>
<evidence type="ECO:0000313" key="2">
    <source>
        <dbReference type="EMBL" id="EFB90125.1"/>
    </source>
</evidence>
<dbReference type="InterPro" id="IPR000510">
    <property type="entry name" value="Nase/OxRdtase_comp1"/>
</dbReference>
<dbReference type="EMBL" id="ADFP01000094">
    <property type="protein sequence ID" value="EFB90125.1"/>
    <property type="molecule type" value="Genomic_DNA"/>
</dbReference>
<dbReference type="RefSeq" id="WP_009165427.1">
    <property type="nucleotide sequence ID" value="NZ_ADFP01000094.1"/>
</dbReference>